<sequence length="181" mass="20738">MMPVNTTQEDSHQRKAMGVSLPRAELSKHAIGGSFAVIPNPPQGSPSRYWHFGYPVAYAHCRTILEQYMPVALLNNPDEDDQLASVAACATLKSRWPGVRFVLVEPMEHTPLPEWESGVQLFPDQHAVSFFMIISDQSPWLFTHRPYQSQLDYLTSMFGREPCWMKDAMEKDDFELYGIRF</sequence>
<comment type="caution">
    <text evidence="1">The sequence shown here is derived from an EMBL/GenBank/DDBJ whole genome shotgun (WGS) entry which is preliminary data.</text>
</comment>
<dbReference type="EMBL" id="VDMD01000027">
    <property type="protein sequence ID" value="TRM59554.1"/>
    <property type="molecule type" value="Genomic_DNA"/>
</dbReference>
<gene>
    <name evidence="1" type="ORF">BD626DRAFT_462208</name>
</gene>
<dbReference type="Proteomes" id="UP000320762">
    <property type="component" value="Unassembled WGS sequence"/>
</dbReference>
<keyword evidence="2" id="KW-1185">Reference proteome</keyword>
<evidence type="ECO:0000313" key="1">
    <source>
        <dbReference type="EMBL" id="TRM59554.1"/>
    </source>
</evidence>
<dbReference type="AlphaFoldDB" id="A0A550C433"/>
<protein>
    <submittedName>
        <fullName evidence="1">Uncharacterized protein</fullName>
    </submittedName>
</protein>
<dbReference type="OrthoDB" id="10570488at2759"/>
<evidence type="ECO:0000313" key="2">
    <source>
        <dbReference type="Proteomes" id="UP000320762"/>
    </source>
</evidence>
<reference evidence="1 2" key="1">
    <citation type="journal article" date="2019" name="New Phytol.">
        <title>Comparative genomics reveals unique wood-decay strategies and fruiting body development in the Schizophyllaceae.</title>
        <authorList>
            <person name="Almasi E."/>
            <person name="Sahu N."/>
            <person name="Krizsan K."/>
            <person name="Balint B."/>
            <person name="Kovacs G.M."/>
            <person name="Kiss B."/>
            <person name="Cseklye J."/>
            <person name="Drula E."/>
            <person name="Henrissat B."/>
            <person name="Nagy I."/>
            <person name="Chovatia M."/>
            <person name="Adam C."/>
            <person name="LaButti K."/>
            <person name="Lipzen A."/>
            <person name="Riley R."/>
            <person name="Grigoriev I.V."/>
            <person name="Nagy L.G."/>
        </authorList>
    </citation>
    <scope>NUCLEOTIDE SEQUENCE [LARGE SCALE GENOMIC DNA]</scope>
    <source>
        <strain evidence="1 2">NL-1724</strain>
    </source>
</reference>
<proteinExistence type="predicted"/>
<organism evidence="1 2">
    <name type="scientific">Schizophyllum amplum</name>
    <dbReference type="NCBI Taxonomy" id="97359"/>
    <lineage>
        <taxon>Eukaryota</taxon>
        <taxon>Fungi</taxon>
        <taxon>Dikarya</taxon>
        <taxon>Basidiomycota</taxon>
        <taxon>Agaricomycotina</taxon>
        <taxon>Agaricomycetes</taxon>
        <taxon>Agaricomycetidae</taxon>
        <taxon>Agaricales</taxon>
        <taxon>Schizophyllaceae</taxon>
        <taxon>Schizophyllum</taxon>
    </lineage>
</organism>
<accession>A0A550C433</accession>
<name>A0A550C433_9AGAR</name>